<gene>
    <name evidence="8" type="ORF">ABNN70_07010</name>
</gene>
<keyword evidence="5" id="KW-0571">Peptide transport</keyword>
<comment type="subcellular location">
    <subcellularLocation>
        <location evidence="1">Cell envelope</location>
    </subcellularLocation>
</comment>
<dbReference type="SUPFAM" id="SSF53850">
    <property type="entry name" value="Periplasmic binding protein-like II"/>
    <property type="match status" value="1"/>
</dbReference>
<evidence type="ECO:0000259" key="7">
    <source>
        <dbReference type="Pfam" id="PF00496"/>
    </source>
</evidence>
<dbReference type="Pfam" id="PF00496">
    <property type="entry name" value="SBP_bac_5"/>
    <property type="match status" value="1"/>
</dbReference>
<evidence type="ECO:0000256" key="1">
    <source>
        <dbReference type="ARBA" id="ARBA00004196"/>
    </source>
</evidence>
<keyword evidence="4 6" id="KW-0732">Signal</keyword>
<dbReference type="InterPro" id="IPR000914">
    <property type="entry name" value="SBP_5_dom"/>
</dbReference>
<reference evidence="8" key="1">
    <citation type="submission" date="2024-06" db="EMBL/GenBank/DDBJ databases">
        <authorList>
            <person name="Fan A."/>
            <person name="Zhang F.Y."/>
            <person name="Zhang L."/>
        </authorList>
    </citation>
    <scope>NUCLEOTIDE SEQUENCE</scope>
    <source>
        <strain evidence="8">Y61</strain>
    </source>
</reference>
<dbReference type="GO" id="GO:1904680">
    <property type="term" value="F:peptide transmembrane transporter activity"/>
    <property type="evidence" value="ECO:0007669"/>
    <property type="project" value="TreeGrafter"/>
</dbReference>
<accession>A0AAU8IIX8</accession>
<comment type="similarity">
    <text evidence="2">Belongs to the bacterial solute-binding protein 5 family.</text>
</comment>
<dbReference type="PANTHER" id="PTHR30290:SF10">
    <property type="entry name" value="PERIPLASMIC OLIGOPEPTIDE-BINDING PROTEIN-RELATED"/>
    <property type="match status" value="1"/>
</dbReference>
<evidence type="ECO:0000256" key="5">
    <source>
        <dbReference type="ARBA" id="ARBA00022856"/>
    </source>
</evidence>
<feature type="chain" id="PRO_5043482099" evidence="6">
    <location>
        <begin position="22"/>
        <end position="540"/>
    </location>
</feature>
<feature type="domain" description="Solute-binding protein family 5" evidence="7">
    <location>
        <begin position="80"/>
        <end position="461"/>
    </location>
</feature>
<dbReference type="GO" id="GO:0015833">
    <property type="term" value="P:peptide transport"/>
    <property type="evidence" value="ECO:0007669"/>
    <property type="project" value="UniProtKB-KW"/>
</dbReference>
<organism evidence="8">
    <name type="scientific">Sporolactobacillus sp. Y61</name>
    <dbReference type="NCBI Taxonomy" id="3160863"/>
    <lineage>
        <taxon>Bacteria</taxon>
        <taxon>Bacillati</taxon>
        <taxon>Bacillota</taxon>
        <taxon>Bacilli</taxon>
        <taxon>Bacillales</taxon>
        <taxon>Sporolactobacillaceae</taxon>
        <taxon>Sporolactobacillus</taxon>
    </lineage>
</organism>
<dbReference type="PIRSF" id="PIRSF002741">
    <property type="entry name" value="MppA"/>
    <property type="match status" value="1"/>
</dbReference>
<proteinExistence type="inferred from homology"/>
<sequence>MRKKRLAVVMSVILALSIMLSGCGGFSSESGKSGSESRPLKLSLESDIPDLNQTTSTDGTSFSILNNVLEGLYRLDKNNKPQPAMAESVDISEDKLTYTFHLRDNIEWSNGDPVTAQDFKYSWLKTLDPETASEYSFIIAQFVKGGAAYNAGEAGPEAVAIDAPDDQTFVVTLNQPTPFFLDLTAFVTFFPLNEKFVNKIGFKNLGLKADNILYNGPYVLTSFDQAEGVTLEKNDHYWDKGKVSIKKVNMDVVKEASTALNMYEAGDLDRVYLSSADVNTYKDHKDFGTETMFRSYFTQVNLKKKPFDNQKIRQAFQLAYDPKVLAETVLNNGSLPAYGVVPAGMRGTASKTYRDLAGDVIKPDPAKAKQLLEEGIEESGKLPKIELLASDDSVSKDTATFLQSEFKKNLGVDVSIKTQPFSGRLETMREGNYMIAVNRWGADYNDPMTYLHEWVYTDGKNGSRGYYNSRKYNETVLAAEKEPDEQKRIDMFIEAEKVLIGDGIVGPLYYDGRAYLKNTKVKNLVLPPGSMLELKYVTKE</sequence>
<evidence type="ECO:0000313" key="8">
    <source>
        <dbReference type="EMBL" id="XCJ18182.1"/>
    </source>
</evidence>
<dbReference type="InterPro" id="IPR030678">
    <property type="entry name" value="Peptide/Ni-bd"/>
</dbReference>
<evidence type="ECO:0000256" key="2">
    <source>
        <dbReference type="ARBA" id="ARBA00005695"/>
    </source>
</evidence>
<evidence type="ECO:0000256" key="6">
    <source>
        <dbReference type="SAM" id="SignalP"/>
    </source>
</evidence>
<dbReference type="Gene3D" id="3.40.190.10">
    <property type="entry name" value="Periplasmic binding protein-like II"/>
    <property type="match status" value="1"/>
</dbReference>
<evidence type="ECO:0000256" key="4">
    <source>
        <dbReference type="ARBA" id="ARBA00022729"/>
    </source>
</evidence>
<dbReference type="Gene3D" id="3.10.105.10">
    <property type="entry name" value="Dipeptide-binding Protein, Domain 3"/>
    <property type="match status" value="1"/>
</dbReference>
<evidence type="ECO:0000256" key="3">
    <source>
        <dbReference type="ARBA" id="ARBA00022448"/>
    </source>
</evidence>
<dbReference type="EMBL" id="CP159510">
    <property type="protein sequence ID" value="XCJ18182.1"/>
    <property type="molecule type" value="Genomic_DNA"/>
</dbReference>
<dbReference type="InterPro" id="IPR039424">
    <property type="entry name" value="SBP_5"/>
</dbReference>
<protein>
    <submittedName>
        <fullName evidence="8">Peptide ABC transporter substrate-binding protein</fullName>
    </submittedName>
</protein>
<dbReference type="FunFam" id="3.90.76.10:FF:000001">
    <property type="entry name" value="Oligopeptide ABC transporter substrate-binding protein"/>
    <property type="match status" value="1"/>
</dbReference>
<dbReference type="PROSITE" id="PS51257">
    <property type="entry name" value="PROKAR_LIPOPROTEIN"/>
    <property type="match status" value="1"/>
</dbReference>
<dbReference type="GO" id="GO:0043190">
    <property type="term" value="C:ATP-binding cassette (ABC) transporter complex"/>
    <property type="evidence" value="ECO:0007669"/>
    <property type="project" value="InterPro"/>
</dbReference>
<dbReference type="FunFam" id="3.10.105.10:FF:000001">
    <property type="entry name" value="Oligopeptide ABC transporter, oligopeptide-binding protein"/>
    <property type="match status" value="1"/>
</dbReference>
<feature type="signal peptide" evidence="6">
    <location>
        <begin position="1"/>
        <end position="21"/>
    </location>
</feature>
<name>A0AAU8IIX8_9BACL</name>
<dbReference type="RefSeq" id="WP_353949254.1">
    <property type="nucleotide sequence ID" value="NZ_CP159510.1"/>
</dbReference>
<dbReference type="AlphaFoldDB" id="A0AAU8IIX8"/>
<keyword evidence="5" id="KW-0653">Protein transport</keyword>
<keyword evidence="3" id="KW-0813">Transport</keyword>
<dbReference type="CDD" id="cd08504">
    <property type="entry name" value="PBP2_OppA"/>
    <property type="match status" value="1"/>
</dbReference>
<dbReference type="Gene3D" id="3.90.76.10">
    <property type="entry name" value="Dipeptide-binding Protein, Domain 1"/>
    <property type="match status" value="1"/>
</dbReference>
<dbReference type="GO" id="GO:0030288">
    <property type="term" value="C:outer membrane-bounded periplasmic space"/>
    <property type="evidence" value="ECO:0007669"/>
    <property type="project" value="UniProtKB-ARBA"/>
</dbReference>
<dbReference type="PANTHER" id="PTHR30290">
    <property type="entry name" value="PERIPLASMIC BINDING COMPONENT OF ABC TRANSPORTER"/>
    <property type="match status" value="1"/>
</dbReference>